<protein>
    <submittedName>
        <fullName evidence="2">Uncharacterized protein</fullName>
    </submittedName>
</protein>
<proteinExistence type="predicted"/>
<organism evidence="2 3">
    <name type="scientific">Fusarium oxysporum f. sp. radicis-cucumerinum</name>
    <dbReference type="NCBI Taxonomy" id="327505"/>
    <lineage>
        <taxon>Eukaryota</taxon>
        <taxon>Fungi</taxon>
        <taxon>Dikarya</taxon>
        <taxon>Ascomycota</taxon>
        <taxon>Pezizomycotina</taxon>
        <taxon>Sordariomycetes</taxon>
        <taxon>Hypocreomycetidae</taxon>
        <taxon>Hypocreales</taxon>
        <taxon>Nectriaceae</taxon>
        <taxon>Fusarium</taxon>
        <taxon>Fusarium oxysporum species complex</taxon>
    </lineage>
</organism>
<gene>
    <name evidence="2" type="ORF">AU210_002096</name>
</gene>
<evidence type="ECO:0000313" key="2">
    <source>
        <dbReference type="EMBL" id="PCD42993.1"/>
    </source>
</evidence>
<reference evidence="2 3" key="1">
    <citation type="journal article" date="2016" name="Environ. Microbiol.">
        <title>Effector profiles distinguish formae speciales of Fusarium oxysporum.</title>
        <authorList>
            <person name="van Dam P."/>
            <person name="Fokkens L."/>
            <person name="Schmidt S.M."/>
            <person name="Linmans J.H."/>
            <person name="Kistler H.C."/>
            <person name="Ma L.J."/>
            <person name="Rep M."/>
        </authorList>
    </citation>
    <scope>NUCLEOTIDE SEQUENCE [LARGE SCALE GENOMIC DNA]</scope>
    <source>
        <strain evidence="2 3">Forc016</strain>
    </source>
</reference>
<keyword evidence="1" id="KW-0732">Signal</keyword>
<evidence type="ECO:0000313" key="3">
    <source>
        <dbReference type="Proteomes" id="UP000219602"/>
    </source>
</evidence>
<comment type="caution">
    <text evidence="2">The sequence shown here is derived from an EMBL/GenBank/DDBJ whole genome shotgun (WGS) entry which is preliminary data.</text>
</comment>
<dbReference type="EMBL" id="MABQ02000002">
    <property type="protein sequence ID" value="PCD42993.1"/>
    <property type="molecule type" value="Genomic_DNA"/>
</dbReference>
<feature type="signal peptide" evidence="1">
    <location>
        <begin position="1"/>
        <end position="16"/>
    </location>
</feature>
<reference evidence="2 3" key="2">
    <citation type="journal article" date="2017" name="Sci. Rep.">
        <title>A mobile pathogenicity chromosome in Fusarium oxysporum for infection of multiple cucurbit species.</title>
        <authorList>
            <person name="van Dam P."/>
            <person name="Fokkens L."/>
            <person name="Ayukawa Y."/>
            <person name="van der Gragt M."/>
            <person name="Ter Horst A."/>
            <person name="Brankovics B."/>
            <person name="Houterman P.M."/>
            <person name="Arie T."/>
            <person name="Rep M."/>
        </authorList>
    </citation>
    <scope>NUCLEOTIDE SEQUENCE [LARGE SCALE GENOMIC DNA]</scope>
    <source>
        <strain evidence="2 3">Forc016</strain>
    </source>
</reference>
<name>A0A2H3HWS7_FUSOX</name>
<accession>A0A2H3HWS7</accession>
<evidence type="ECO:0000256" key="1">
    <source>
        <dbReference type="SAM" id="SignalP"/>
    </source>
</evidence>
<dbReference type="AlphaFoldDB" id="A0A2H3HWS7"/>
<dbReference type="Proteomes" id="UP000219602">
    <property type="component" value="Chromosome 2"/>
</dbReference>
<sequence>MISLFPLLSLLTLSWASPAPLTPLSIFNDNSIKTVNQPDSGLLNFTLHSRDTLEKRALTLAYLLCDVTFNGRNNANWQPFQVKGELMLVQGIPSSGTTNGANPYDVVISIGTPISNPVAGSISYVTNRYLNPFISGRRDLTRLDFARVSATSNTVTVSVDTSLAAANQISVFNARSGLTANIYNPATGGFNLVFGNNGAISGKIVITGRAPVSGGQAPYQAIISGKVKQKGTFTL</sequence>
<feature type="chain" id="PRO_5013648722" evidence="1">
    <location>
        <begin position="17"/>
        <end position="235"/>
    </location>
</feature>